<sequence length="237" mass="27201">MKKDRKQLKNQMKPAGQEECFHGNDLFAVATPVWFQSSGKVNPEWLSICREERDQTTNLLEQVISFRNLQKAYKQVRSNGGSAGVDKMSVQDFGDWFAEHYQDLQMELQQEVYEPQAVKGIQIPKPKGGFRQLGIPTVKDRVVQQAIGQVLQPIFDPKFSPNSYGFRPKRNAHQALRQACKFVKLGKTKAVDLDLAKFFDEVNHQRLMWLLSTRIGDKQLLRLILKILKTDILTDGL</sequence>
<keyword evidence="4" id="KW-1185">Reference proteome</keyword>
<dbReference type="InterPro" id="IPR000477">
    <property type="entry name" value="RT_dom"/>
</dbReference>
<comment type="caution">
    <text evidence="3">The sequence shown here is derived from an EMBL/GenBank/DDBJ whole genome shotgun (WGS) entry which is preliminary data.</text>
</comment>
<dbReference type="SUPFAM" id="SSF56672">
    <property type="entry name" value="DNA/RNA polymerases"/>
    <property type="match status" value="1"/>
</dbReference>
<dbReference type="EMBL" id="JAEHJZ010000093">
    <property type="protein sequence ID" value="MBJ7883089.1"/>
    <property type="molecule type" value="Genomic_DNA"/>
</dbReference>
<feature type="domain" description="Reverse transcriptase" evidence="2">
    <location>
        <begin position="123"/>
        <end position="215"/>
    </location>
</feature>
<gene>
    <name evidence="3" type="ORF">JEM65_20895</name>
</gene>
<dbReference type="InterPro" id="IPR051083">
    <property type="entry name" value="GrpII_Intron_Splice-Mob/Def"/>
</dbReference>
<dbReference type="PANTHER" id="PTHR34047">
    <property type="entry name" value="NUCLEAR INTRON MATURASE 1, MITOCHONDRIAL-RELATED"/>
    <property type="match status" value="1"/>
</dbReference>
<proteinExistence type="inferred from homology"/>
<evidence type="ECO:0000259" key="2">
    <source>
        <dbReference type="Pfam" id="PF00078"/>
    </source>
</evidence>
<reference evidence="3 4" key="1">
    <citation type="submission" date="2020-09" db="EMBL/GenBank/DDBJ databases">
        <title>Draft genome of Gelidibacter salicanalis PAMC21136.</title>
        <authorList>
            <person name="Park H."/>
        </authorList>
    </citation>
    <scope>NUCLEOTIDE SEQUENCE [LARGE SCALE GENOMIC DNA]</scope>
    <source>
        <strain evidence="3 4">PAMC21136</strain>
    </source>
</reference>
<comment type="similarity">
    <text evidence="1">Belongs to the bacterial reverse transcriptase family.</text>
</comment>
<feature type="non-terminal residue" evidence="3">
    <location>
        <position position="237"/>
    </location>
</feature>
<evidence type="ECO:0000256" key="1">
    <source>
        <dbReference type="ARBA" id="ARBA00034120"/>
    </source>
</evidence>
<accession>A0A934KT31</accession>
<protein>
    <recommendedName>
        <fullName evidence="2">Reverse transcriptase domain-containing protein</fullName>
    </recommendedName>
</protein>
<dbReference type="AlphaFoldDB" id="A0A934KT31"/>
<dbReference type="Pfam" id="PF00078">
    <property type="entry name" value="RVT_1"/>
    <property type="match status" value="1"/>
</dbReference>
<dbReference type="Proteomes" id="UP000662373">
    <property type="component" value="Unassembled WGS sequence"/>
</dbReference>
<evidence type="ECO:0000313" key="4">
    <source>
        <dbReference type="Proteomes" id="UP000662373"/>
    </source>
</evidence>
<dbReference type="PANTHER" id="PTHR34047:SF8">
    <property type="entry name" value="PROTEIN YKFC"/>
    <property type="match status" value="1"/>
</dbReference>
<dbReference type="InterPro" id="IPR043502">
    <property type="entry name" value="DNA/RNA_pol_sf"/>
</dbReference>
<evidence type="ECO:0000313" key="3">
    <source>
        <dbReference type="EMBL" id="MBJ7883089.1"/>
    </source>
</evidence>
<name>A0A934KT31_9FLAO</name>
<organism evidence="3 4">
    <name type="scientific">Gelidibacter salicanalis</name>
    <dbReference type="NCBI Taxonomy" id="291193"/>
    <lineage>
        <taxon>Bacteria</taxon>
        <taxon>Pseudomonadati</taxon>
        <taxon>Bacteroidota</taxon>
        <taxon>Flavobacteriia</taxon>
        <taxon>Flavobacteriales</taxon>
        <taxon>Flavobacteriaceae</taxon>
        <taxon>Gelidibacter</taxon>
    </lineage>
</organism>
<dbReference type="CDD" id="cd01651">
    <property type="entry name" value="RT_G2_intron"/>
    <property type="match status" value="1"/>
</dbReference>
<dbReference type="RefSeq" id="WP_262895274.1">
    <property type="nucleotide sequence ID" value="NZ_JAEHJZ010000093.1"/>
</dbReference>